<dbReference type="Proteomes" id="UP001164286">
    <property type="component" value="Unassembled WGS sequence"/>
</dbReference>
<feature type="region of interest" description="Disordered" evidence="1">
    <location>
        <begin position="416"/>
        <end position="521"/>
    </location>
</feature>
<feature type="region of interest" description="Disordered" evidence="1">
    <location>
        <begin position="567"/>
        <end position="621"/>
    </location>
</feature>
<name>A0AA38LVE4_9TREE</name>
<evidence type="ECO:0000256" key="1">
    <source>
        <dbReference type="SAM" id="MobiDB-lite"/>
    </source>
</evidence>
<feature type="compositionally biased region" description="Basic and acidic residues" evidence="1">
    <location>
        <begin position="270"/>
        <end position="289"/>
    </location>
</feature>
<comment type="caution">
    <text evidence="2">The sequence shown here is derived from an EMBL/GenBank/DDBJ whole genome shotgun (WGS) entry which is preliminary data.</text>
</comment>
<sequence>MPMSNNYAMEPAPEMQRLRPRQTPSVSSVSTIRGDPFSNQGQVGSHAGLFHGQASSSQMPPVPPARTSSLLPMLPGSPLNHLPLNPGSPSSRRVPALQVIHPTPTKKKGRPRSTASGDTAIAASPTRRPMSAASSQDAMAADEPMDDDREEAKKARAREKGRERQRRKRERDKAVKQATKHLTASTTSLTSMSVPSSVSSTYSSLPHTQSLYSLSASPNQSFAFSTSSTSLSGQSSTNVLLTPAVAPDAIYTGKIKSRRNSPAPPIPHTVTDDHVSKRRKSEPEPDDFRLGLGVSLPFTQDGNSTIRGRPRPHRTASFAPTEVSTCTSAAEPDSSDWGARSPTPPPVPRPARAEVVTRQGQFFASTLILACEMSGLAASLEASLKLGKKELDGMKEELGAVYDRWAKKVMEQDMGKVSLDEPIETDQATSTPQRPRADTLSGPPGPPPQAAHGRTRSVSSASMLARGLVLNPIPGPPSHPQPKNTWESKVQGQGPGSDSPTNSNLQTPSTGQGTSFIIPNHDPVPTVNMPQGQGHWRNHTEPITGYDYQMEWKAGTGGLESPLTVVKPSRPSTAGPAVTAGAAKPTVSPTDSSTTPPLLQPLGPPAVPQSQPAAATPTAMASHPVQYQYRNFVPAPNDARMYHTMPQQPMYYPPPHAYPPQNYTPGPSPYPTGPWTPTPTSRPAAFRHGMVLTHPFTPGTPMTLMGGNDTPMYYNPAILAQQTATLATPDGTPQGTPHHNMVGLPPLPMPQNAVIEQVGEGTGSGGVMGHNGGREGMVVGGDMGGGASGPPMANGPMRTGDDGLAIGAKMFGFGYNYSA</sequence>
<proteinExistence type="predicted"/>
<feature type="compositionally biased region" description="Low complexity" evidence="1">
    <location>
        <begin position="68"/>
        <end position="79"/>
    </location>
</feature>
<evidence type="ECO:0000313" key="3">
    <source>
        <dbReference type="Proteomes" id="UP001164286"/>
    </source>
</evidence>
<protein>
    <submittedName>
        <fullName evidence="2">Uncharacterized protein</fullName>
    </submittedName>
</protein>
<dbReference type="RefSeq" id="XP_052944908.1">
    <property type="nucleotide sequence ID" value="XM_053092622.1"/>
</dbReference>
<feature type="region of interest" description="Disordered" evidence="1">
    <location>
        <begin position="1"/>
        <end position="205"/>
    </location>
</feature>
<feature type="compositionally biased region" description="Polar residues" evidence="1">
    <location>
        <begin position="22"/>
        <end position="43"/>
    </location>
</feature>
<evidence type="ECO:0000313" key="2">
    <source>
        <dbReference type="EMBL" id="KAI9635131.1"/>
    </source>
</evidence>
<accession>A0AA38LVE4</accession>
<feature type="compositionally biased region" description="Low complexity" evidence="1">
    <location>
        <begin position="225"/>
        <end position="237"/>
    </location>
</feature>
<keyword evidence="3" id="KW-1185">Reference proteome</keyword>
<feature type="compositionally biased region" description="Polar residues" evidence="1">
    <location>
        <begin position="481"/>
        <end position="517"/>
    </location>
</feature>
<feature type="compositionally biased region" description="Low complexity" evidence="1">
    <location>
        <begin position="130"/>
        <end position="142"/>
    </location>
</feature>
<gene>
    <name evidence="2" type="ORF">MKK02DRAFT_43811</name>
</gene>
<feature type="compositionally biased region" description="Basic and acidic residues" evidence="1">
    <location>
        <begin position="150"/>
        <end position="162"/>
    </location>
</feature>
<feature type="compositionally biased region" description="Pro residues" evidence="1">
    <location>
        <begin position="598"/>
        <end position="607"/>
    </location>
</feature>
<feature type="compositionally biased region" description="Low complexity" evidence="1">
    <location>
        <begin position="585"/>
        <end position="597"/>
    </location>
</feature>
<organism evidence="2 3">
    <name type="scientific">Dioszegia hungarica</name>
    <dbReference type="NCBI Taxonomy" id="4972"/>
    <lineage>
        <taxon>Eukaryota</taxon>
        <taxon>Fungi</taxon>
        <taxon>Dikarya</taxon>
        <taxon>Basidiomycota</taxon>
        <taxon>Agaricomycotina</taxon>
        <taxon>Tremellomycetes</taxon>
        <taxon>Tremellales</taxon>
        <taxon>Bulleribasidiaceae</taxon>
        <taxon>Dioszegia</taxon>
    </lineage>
</organism>
<feature type="compositionally biased region" description="Low complexity" evidence="1">
    <location>
        <begin position="608"/>
        <end position="621"/>
    </location>
</feature>
<dbReference type="AlphaFoldDB" id="A0AA38LVE4"/>
<feature type="region of interest" description="Disordered" evidence="1">
    <location>
        <begin position="221"/>
        <end position="351"/>
    </location>
</feature>
<reference evidence="2" key="1">
    <citation type="journal article" date="2022" name="G3 (Bethesda)">
        <title>High quality genome of the basidiomycete yeast Dioszegia hungarica PDD-24b-2 isolated from cloud water.</title>
        <authorList>
            <person name="Jarrige D."/>
            <person name="Haridas S."/>
            <person name="Bleykasten-Grosshans C."/>
            <person name="Joly M."/>
            <person name="Nadalig T."/>
            <person name="Sancelme M."/>
            <person name="Vuilleumier S."/>
            <person name="Grigoriev I.V."/>
            <person name="Amato P."/>
            <person name="Bringel F."/>
        </authorList>
    </citation>
    <scope>NUCLEOTIDE SEQUENCE</scope>
    <source>
        <strain evidence="2">PDD-24b-2</strain>
    </source>
</reference>
<dbReference type="GeneID" id="77731827"/>
<feature type="compositionally biased region" description="Polar residues" evidence="1">
    <location>
        <begin position="297"/>
        <end position="306"/>
    </location>
</feature>
<feature type="compositionally biased region" description="Low complexity" evidence="1">
    <location>
        <begin position="182"/>
        <end position="205"/>
    </location>
</feature>
<dbReference type="EMBL" id="JAKWFO010000005">
    <property type="protein sequence ID" value="KAI9635131.1"/>
    <property type="molecule type" value="Genomic_DNA"/>
</dbReference>